<proteinExistence type="predicted"/>
<keyword evidence="3" id="KW-1185">Reference proteome</keyword>
<protein>
    <submittedName>
        <fullName evidence="2">Uncharacterized protein</fullName>
    </submittedName>
</protein>
<evidence type="ECO:0000256" key="1">
    <source>
        <dbReference type="SAM" id="MobiDB-lite"/>
    </source>
</evidence>
<reference evidence="2" key="1">
    <citation type="journal article" date="2023" name="Mol. Phylogenet. Evol.">
        <title>Genome-scale phylogeny and comparative genomics of the fungal order Sordariales.</title>
        <authorList>
            <person name="Hensen N."/>
            <person name="Bonometti L."/>
            <person name="Westerberg I."/>
            <person name="Brannstrom I.O."/>
            <person name="Guillou S."/>
            <person name="Cros-Aarteil S."/>
            <person name="Calhoun S."/>
            <person name="Haridas S."/>
            <person name="Kuo A."/>
            <person name="Mondo S."/>
            <person name="Pangilinan J."/>
            <person name="Riley R."/>
            <person name="LaButti K."/>
            <person name="Andreopoulos B."/>
            <person name="Lipzen A."/>
            <person name="Chen C."/>
            <person name="Yan M."/>
            <person name="Daum C."/>
            <person name="Ng V."/>
            <person name="Clum A."/>
            <person name="Steindorff A."/>
            <person name="Ohm R.A."/>
            <person name="Martin F."/>
            <person name="Silar P."/>
            <person name="Natvig D.O."/>
            <person name="Lalanne C."/>
            <person name="Gautier V."/>
            <person name="Ament-Velasquez S.L."/>
            <person name="Kruys A."/>
            <person name="Hutchinson M.I."/>
            <person name="Powell A.J."/>
            <person name="Barry K."/>
            <person name="Miller A.N."/>
            <person name="Grigoriev I.V."/>
            <person name="Debuchy R."/>
            <person name="Gladieux P."/>
            <person name="Hiltunen Thoren M."/>
            <person name="Johannesson H."/>
        </authorList>
    </citation>
    <scope>NUCLEOTIDE SEQUENCE</scope>
    <source>
        <strain evidence="2">CBS 958.72</strain>
    </source>
</reference>
<evidence type="ECO:0000313" key="3">
    <source>
        <dbReference type="Proteomes" id="UP001287356"/>
    </source>
</evidence>
<dbReference type="EMBL" id="JAULSN010000005">
    <property type="protein sequence ID" value="KAK3371730.1"/>
    <property type="molecule type" value="Genomic_DNA"/>
</dbReference>
<evidence type="ECO:0000313" key="2">
    <source>
        <dbReference type="EMBL" id="KAK3371730.1"/>
    </source>
</evidence>
<comment type="caution">
    <text evidence="2">The sequence shown here is derived from an EMBL/GenBank/DDBJ whole genome shotgun (WGS) entry which is preliminary data.</text>
</comment>
<accession>A0AAE0N664</accession>
<dbReference type="AlphaFoldDB" id="A0AAE0N664"/>
<gene>
    <name evidence="2" type="ORF">B0T24DRAFT_335240</name>
</gene>
<reference evidence="2" key="2">
    <citation type="submission" date="2023-06" db="EMBL/GenBank/DDBJ databases">
        <authorList>
            <consortium name="Lawrence Berkeley National Laboratory"/>
            <person name="Haridas S."/>
            <person name="Hensen N."/>
            <person name="Bonometti L."/>
            <person name="Westerberg I."/>
            <person name="Brannstrom I.O."/>
            <person name="Guillou S."/>
            <person name="Cros-Aarteil S."/>
            <person name="Calhoun S."/>
            <person name="Kuo A."/>
            <person name="Mondo S."/>
            <person name="Pangilinan J."/>
            <person name="Riley R."/>
            <person name="Labutti K."/>
            <person name="Andreopoulos B."/>
            <person name="Lipzen A."/>
            <person name="Chen C."/>
            <person name="Yanf M."/>
            <person name="Daum C."/>
            <person name="Ng V."/>
            <person name="Clum A."/>
            <person name="Steindorff A."/>
            <person name="Ohm R."/>
            <person name="Martin F."/>
            <person name="Silar P."/>
            <person name="Natvig D."/>
            <person name="Lalanne C."/>
            <person name="Gautier V."/>
            <person name="Ament-Velasquez S.L."/>
            <person name="Kruys A."/>
            <person name="Hutchinson M.I."/>
            <person name="Powell A.J."/>
            <person name="Barry K."/>
            <person name="Miller A.N."/>
            <person name="Grigoriev I.V."/>
            <person name="Debuchy R."/>
            <person name="Gladieux P."/>
            <person name="Thoren M.H."/>
            <person name="Johannesson H."/>
        </authorList>
    </citation>
    <scope>NUCLEOTIDE SEQUENCE</scope>
    <source>
        <strain evidence="2">CBS 958.72</strain>
    </source>
</reference>
<name>A0AAE0N664_9PEZI</name>
<feature type="region of interest" description="Disordered" evidence="1">
    <location>
        <begin position="90"/>
        <end position="112"/>
    </location>
</feature>
<organism evidence="2 3">
    <name type="scientific">Lasiosphaeria ovina</name>
    <dbReference type="NCBI Taxonomy" id="92902"/>
    <lineage>
        <taxon>Eukaryota</taxon>
        <taxon>Fungi</taxon>
        <taxon>Dikarya</taxon>
        <taxon>Ascomycota</taxon>
        <taxon>Pezizomycotina</taxon>
        <taxon>Sordariomycetes</taxon>
        <taxon>Sordariomycetidae</taxon>
        <taxon>Sordariales</taxon>
        <taxon>Lasiosphaeriaceae</taxon>
        <taxon>Lasiosphaeria</taxon>
    </lineage>
</organism>
<feature type="compositionally biased region" description="Polar residues" evidence="1">
    <location>
        <begin position="91"/>
        <end position="101"/>
    </location>
</feature>
<dbReference type="Proteomes" id="UP001287356">
    <property type="component" value="Unassembled WGS sequence"/>
</dbReference>
<sequence length="235" mass="26290">MCCFDILPYEEARENPNKHAIFSGGYLVHVCFFDRPCQTCHAGLDSRWLVASWTTGQARRGPLATYLGLGLGRYPRGGVVGVGRRVIPATSRGSTEPSKYTCTMGEREREACRATKRRNPDGSLGRIKAMKGTRRTHTQSRELLFPTPLGPGFESTAPWRFPPCELRAASGFARVLVFPSWNDPSHRGAGRTKERGVPSLVCDEASTRLWPYPIHLSALGDWRIDSGRRCERKPW</sequence>